<evidence type="ECO:0000256" key="1">
    <source>
        <dbReference type="SAM" id="MobiDB-lite"/>
    </source>
</evidence>
<proteinExistence type="predicted"/>
<reference evidence="2 3" key="2">
    <citation type="journal article" date="2011" name="J. Bacteriol.">
        <title>Complete genome sequence of a carbon monoxide-utilizing acetogen, Eubacterium limosum KIST612.</title>
        <authorList>
            <person name="Roh H."/>
            <person name="Ko H.J."/>
            <person name="Kim D."/>
            <person name="Choi D.G."/>
            <person name="Park S."/>
            <person name="Kim S."/>
            <person name="Chang I.S."/>
            <person name="Choi I.G."/>
        </authorList>
    </citation>
    <scope>NUCLEOTIDE SEQUENCE [LARGE SCALE GENOMIC DNA]</scope>
    <source>
        <strain evidence="2 3">KIST612</strain>
    </source>
</reference>
<evidence type="ECO:0000313" key="2">
    <source>
        <dbReference type="EMBL" id="ADO36949.1"/>
    </source>
</evidence>
<feature type="compositionally biased region" description="Basic and acidic residues" evidence="1">
    <location>
        <begin position="1"/>
        <end position="10"/>
    </location>
</feature>
<protein>
    <submittedName>
        <fullName evidence="2">Uncharacterized protein</fullName>
    </submittedName>
</protein>
<dbReference type="Proteomes" id="UP000006873">
    <property type="component" value="Chromosome"/>
</dbReference>
<dbReference type="AlphaFoldDB" id="E3GDL9"/>
<name>E3GDL9_9FIRM</name>
<dbReference type="EMBL" id="CP002273">
    <property type="protein sequence ID" value="ADO36949.1"/>
    <property type="molecule type" value="Genomic_DNA"/>
</dbReference>
<gene>
    <name evidence="2" type="ordered locus">ELI_1966</name>
</gene>
<accession>E3GDL9</accession>
<evidence type="ECO:0000313" key="3">
    <source>
        <dbReference type="Proteomes" id="UP000006873"/>
    </source>
</evidence>
<organism evidence="2 3">
    <name type="scientific">Eubacterium callanderi</name>
    <dbReference type="NCBI Taxonomy" id="53442"/>
    <lineage>
        <taxon>Bacteria</taxon>
        <taxon>Bacillati</taxon>
        <taxon>Bacillota</taxon>
        <taxon>Clostridia</taxon>
        <taxon>Eubacteriales</taxon>
        <taxon>Eubacteriaceae</taxon>
        <taxon>Eubacterium</taxon>
    </lineage>
</organism>
<dbReference type="KEGG" id="elm:ELI_1966"/>
<keyword evidence="3" id="KW-1185">Reference proteome</keyword>
<reference key="1">
    <citation type="submission" date="2010-09" db="EMBL/GenBank/DDBJ databases">
        <authorList>
            <person name="Roh H."/>
            <person name="Ko H.-J."/>
            <person name="Kim D."/>
            <person name="Choi D.G."/>
            <person name="Park S."/>
            <person name="Kim S."/>
            <person name="Kim K.H."/>
            <person name="Chang I.S."/>
            <person name="Choi I.-G."/>
        </authorList>
    </citation>
    <scope>NUCLEOTIDE SEQUENCE</scope>
    <source>
        <strain>KIST612</strain>
    </source>
</reference>
<feature type="region of interest" description="Disordered" evidence="1">
    <location>
        <begin position="1"/>
        <end position="28"/>
    </location>
</feature>
<dbReference type="HOGENOM" id="CLU_3412547_0_0_9"/>
<feature type="compositionally biased region" description="Acidic residues" evidence="1">
    <location>
        <begin position="11"/>
        <end position="22"/>
    </location>
</feature>
<sequence length="28" mass="3475">MEKEEKKEERAWEDELEEDPEYSFEIGV</sequence>